<dbReference type="InterPro" id="IPR011990">
    <property type="entry name" value="TPR-like_helical_dom_sf"/>
</dbReference>
<feature type="compositionally biased region" description="Polar residues" evidence="6">
    <location>
        <begin position="592"/>
        <end position="603"/>
    </location>
</feature>
<dbReference type="PROSITE" id="PS50005">
    <property type="entry name" value="TPR"/>
    <property type="match status" value="1"/>
</dbReference>
<dbReference type="GO" id="GO:0006626">
    <property type="term" value="P:protein targeting to mitochondrion"/>
    <property type="evidence" value="ECO:0007669"/>
    <property type="project" value="TreeGrafter"/>
</dbReference>
<dbReference type="Proteomes" id="UP000678393">
    <property type="component" value="Unassembled WGS sequence"/>
</dbReference>
<comment type="caution">
    <text evidence="7">The sequence shown here is derived from an EMBL/GenBank/DDBJ whole genome shotgun (WGS) entry which is preliminary data.</text>
</comment>
<feature type="region of interest" description="Disordered" evidence="6">
    <location>
        <begin position="567"/>
        <end position="618"/>
    </location>
</feature>
<keyword evidence="2" id="KW-0963">Cytoplasm</keyword>
<dbReference type="SUPFAM" id="SSF48452">
    <property type="entry name" value="TPR-like"/>
    <property type="match status" value="1"/>
</dbReference>
<feature type="compositionally biased region" description="Polar residues" evidence="6">
    <location>
        <begin position="257"/>
        <end position="267"/>
    </location>
</feature>
<evidence type="ECO:0000256" key="3">
    <source>
        <dbReference type="ARBA" id="ARBA00022737"/>
    </source>
</evidence>
<name>A0A8S3ZM71_9EUPU</name>
<dbReference type="EMBL" id="CAJHNH020003240">
    <property type="protein sequence ID" value="CAG5128850.1"/>
    <property type="molecule type" value="Genomic_DNA"/>
</dbReference>
<protein>
    <submittedName>
        <fullName evidence="7">Uncharacterized protein</fullName>
    </submittedName>
</protein>
<evidence type="ECO:0000256" key="5">
    <source>
        <dbReference type="PROSITE-ProRule" id="PRU00339"/>
    </source>
</evidence>
<comment type="subcellular location">
    <subcellularLocation>
        <location evidence="1">Cytoplasm</location>
    </subcellularLocation>
</comment>
<keyword evidence="3" id="KW-0677">Repeat</keyword>
<evidence type="ECO:0000256" key="2">
    <source>
        <dbReference type="ARBA" id="ARBA00022490"/>
    </source>
</evidence>
<evidence type="ECO:0000256" key="1">
    <source>
        <dbReference type="ARBA" id="ARBA00004496"/>
    </source>
</evidence>
<reference evidence="7" key="1">
    <citation type="submission" date="2021-04" db="EMBL/GenBank/DDBJ databases">
        <authorList>
            <consortium name="Molecular Ecology Group"/>
        </authorList>
    </citation>
    <scope>NUCLEOTIDE SEQUENCE</scope>
</reference>
<dbReference type="PANTHER" id="PTHR45984:SF1">
    <property type="entry name" value="SPAG1 AXONEMAL DYNEIN ASSEMBLY FACTOR"/>
    <property type="match status" value="1"/>
</dbReference>
<dbReference type="OrthoDB" id="2942533at2759"/>
<dbReference type="GO" id="GO:0005739">
    <property type="term" value="C:mitochondrion"/>
    <property type="evidence" value="ECO:0007669"/>
    <property type="project" value="TreeGrafter"/>
</dbReference>
<gene>
    <name evidence="7" type="ORF">CUNI_LOCUS14408</name>
</gene>
<dbReference type="GO" id="GO:0005829">
    <property type="term" value="C:cytosol"/>
    <property type="evidence" value="ECO:0007669"/>
    <property type="project" value="TreeGrafter"/>
</dbReference>
<evidence type="ECO:0000256" key="6">
    <source>
        <dbReference type="SAM" id="MobiDB-lite"/>
    </source>
</evidence>
<dbReference type="GO" id="GO:0031072">
    <property type="term" value="F:heat shock protein binding"/>
    <property type="evidence" value="ECO:0007669"/>
    <property type="project" value="TreeGrafter"/>
</dbReference>
<feature type="compositionally biased region" description="Polar residues" evidence="6">
    <location>
        <begin position="179"/>
        <end position="195"/>
    </location>
</feature>
<keyword evidence="4 5" id="KW-0802">TPR repeat</keyword>
<dbReference type="AlphaFoldDB" id="A0A8S3ZM71"/>
<keyword evidence="8" id="KW-1185">Reference proteome</keyword>
<evidence type="ECO:0000313" key="7">
    <source>
        <dbReference type="EMBL" id="CAG5128850.1"/>
    </source>
</evidence>
<proteinExistence type="predicted"/>
<feature type="region of interest" description="Disordered" evidence="6">
    <location>
        <begin position="257"/>
        <end position="307"/>
    </location>
</feature>
<sequence length="727" mass="81010">QKKLEEKKKKKVFPRDNKEWDKFDDAEIKAAVAEEKSMSRKTKVKGVSLDIDSTGMIKEEKNLKEKRNKAFKSQDFKEAVTYNTRSISFMATICDCNSLLNMVDNMKALIRCGTAYKRKHNFKKACKDLEKMLKLEPTNKKAEDLLKETKQISPKLRLMPPYLHLPNLKQPDADDECKSNYSSNEVSKQSPSSDLTESINIVSSFGTGQDNQVKLDQNYASSHQDNLVTLDSSSALPSAVPLSVKTSALFAETSDSSLLRSLPQEGTSSSSSKPEVSFSLNDSIAETTQAASQVTSDPTAPSRESHTPHLQFVQLPLPSAVSDLKEKGNLFRNSDQRVNLSVLLSNLVVCHLKTGNLSQTALSPFSWYHTEKKYAEAFVDYKHVIGLEASADQADQEKCGLVSWPEKIPPLVLVRDWEVPVFVDQAGLSRSMSSTVSLVDNDKHCQPDETPTTTIIYSSNAPKPETVVNQRSKEQEFDSLKARGNHSKKLSNVTVPASLCPDQVACFTNKSTMLPKALGLQSNNPRALYRRALARSQELLKLEPKNSAAQKEIDTVKLRLLKAEKESKVRKRLQQSASSKSKISISDKKHNNNVGKKQSQAQEAPTLGQPLAPPTAPRLMETTPYEFRQAWNSLKSCQVISNKLDGQMLQIIVRCVYERMVLKDLGQTVLGAQILDRLCLVPRSWTDCLVPRFSTVSMFMTNILSRTASSAWTAAAIVQLKKEYSVK</sequence>
<evidence type="ECO:0000313" key="8">
    <source>
        <dbReference type="Proteomes" id="UP000678393"/>
    </source>
</evidence>
<evidence type="ECO:0000256" key="4">
    <source>
        <dbReference type="ARBA" id="ARBA00022803"/>
    </source>
</evidence>
<dbReference type="InterPro" id="IPR051982">
    <property type="entry name" value="CiliaryAsmbly_MitoImport"/>
</dbReference>
<feature type="non-terminal residue" evidence="7">
    <location>
        <position position="727"/>
    </location>
</feature>
<feature type="repeat" description="TPR" evidence="5">
    <location>
        <begin position="106"/>
        <end position="139"/>
    </location>
</feature>
<dbReference type="Gene3D" id="1.25.40.10">
    <property type="entry name" value="Tetratricopeptide repeat domain"/>
    <property type="match status" value="1"/>
</dbReference>
<organism evidence="7 8">
    <name type="scientific">Candidula unifasciata</name>
    <dbReference type="NCBI Taxonomy" id="100452"/>
    <lineage>
        <taxon>Eukaryota</taxon>
        <taxon>Metazoa</taxon>
        <taxon>Spiralia</taxon>
        <taxon>Lophotrochozoa</taxon>
        <taxon>Mollusca</taxon>
        <taxon>Gastropoda</taxon>
        <taxon>Heterobranchia</taxon>
        <taxon>Euthyneura</taxon>
        <taxon>Panpulmonata</taxon>
        <taxon>Eupulmonata</taxon>
        <taxon>Stylommatophora</taxon>
        <taxon>Helicina</taxon>
        <taxon>Helicoidea</taxon>
        <taxon>Geomitridae</taxon>
        <taxon>Candidula</taxon>
    </lineage>
</organism>
<feature type="region of interest" description="Disordered" evidence="6">
    <location>
        <begin position="167"/>
        <end position="195"/>
    </location>
</feature>
<feature type="compositionally biased region" description="Low complexity" evidence="6">
    <location>
        <begin position="268"/>
        <end position="279"/>
    </location>
</feature>
<accession>A0A8S3ZM71</accession>
<feature type="compositionally biased region" description="Polar residues" evidence="6">
    <location>
        <begin position="280"/>
        <end position="299"/>
    </location>
</feature>
<dbReference type="PANTHER" id="PTHR45984">
    <property type="entry name" value="RNA (RNA) POLYMERASE II ASSOCIATED PROTEIN HOMOLOG"/>
    <property type="match status" value="1"/>
</dbReference>
<dbReference type="InterPro" id="IPR019734">
    <property type="entry name" value="TPR_rpt"/>
</dbReference>